<dbReference type="AlphaFoldDB" id="A0A914NVQ9"/>
<keyword evidence="1" id="KW-0472">Membrane</keyword>
<organism evidence="2 3">
    <name type="scientific">Meloidogyne incognita</name>
    <name type="common">Southern root-knot nematode worm</name>
    <name type="synonym">Oxyuris incognita</name>
    <dbReference type="NCBI Taxonomy" id="6306"/>
    <lineage>
        <taxon>Eukaryota</taxon>
        <taxon>Metazoa</taxon>
        <taxon>Ecdysozoa</taxon>
        <taxon>Nematoda</taxon>
        <taxon>Chromadorea</taxon>
        <taxon>Rhabditida</taxon>
        <taxon>Tylenchina</taxon>
        <taxon>Tylenchomorpha</taxon>
        <taxon>Tylenchoidea</taxon>
        <taxon>Meloidogynidae</taxon>
        <taxon>Meloidogyninae</taxon>
        <taxon>Meloidogyne</taxon>
        <taxon>Meloidogyne incognita group</taxon>
    </lineage>
</organism>
<reference evidence="3" key="1">
    <citation type="submission" date="2022-11" db="UniProtKB">
        <authorList>
            <consortium name="WormBaseParasite"/>
        </authorList>
    </citation>
    <scope>IDENTIFICATION</scope>
</reference>
<evidence type="ECO:0000313" key="3">
    <source>
        <dbReference type="WBParaSite" id="Minc3s11451g44899"/>
    </source>
</evidence>
<name>A0A914NVQ9_MELIC</name>
<dbReference type="Proteomes" id="UP000887563">
    <property type="component" value="Unplaced"/>
</dbReference>
<sequence length="58" mass="6884">MLAVFSRLENLPSSVITFLFNARLFFFSLVFSVPSTFYGQYLVYIFFFFSFNIHAYIC</sequence>
<evidence type="ECO:0000313" key="2">
    <source>
        <dbReference type="Proteomes" id="UP000887563"/>
    </source>
</evidence>
<protein>
    <submittedName>
        <fullName evidence="3">Candidate secreted effector</fullName>
    </submittedName>
</protein>
<evidence type="ECO:0000256" key="1">
    <source>
        <dbReference type="SAM" id="Phobius"/>
    </source>
</evidence>
<keyword evidence="1" id="KW-0812">Transmembrane</keyword>
<proteinExistence type="predicted"/>
<accession>A0A914NVQ9</accession>
<keyword evidence="1" id="KW-1133">Transmembrane helix</keyword>
<keyword evidence="2" id="KW-1185">Reference proteome</keyword>
<dbReference type="WBParaSite" id="Minc3s11451g44899">
    <property type="protein sequence ID" value="Minc3s11451g44899"/>
    <property type="gene ID" value="Minc3s11451g44899"/>
</dbReference>
<feature type="transmembrane region" description="Helical" evidence="1">
    <location>
        <begin position="37"/>
        <end position="57"/>
    </location>
</feature>